<evidence type="ECO:0000259" key="3">
    <source>
        <dbReference type="PROSITE" id="PS50921"/>
    </source>
</evidence>
<dbReference type="EMBL" id="BMMU01000001">
    <property type="protein sequence ID" value="GGJ10162.1"/>
    <property type="molecule type" value="Genomic_DNA"/>
</dbReference>
<reference evidence="4" key="1">
    <citation type="journal article" date="2014" name="Int. J. Syst. Evol. Microbiol.">
        <title>Complete genome sequence of Corynebacterium casei LMG S-19264T (=DSM 44701T), isolated from a smear-ripened cheese.</title>
        <authorList>
            <consortium name="US DOE Joint Genome Institute (JGI-PGF)"/>
            <person name="Walter F."/>
            <person name="Albersmeier A."/>
            <person name="Kalinowski J."/>
            <person name="Ruckert C."/>
        </authorList>
    </citation>
    <scope>NUCLEOTIDE SEQUENCE</scope>
    <source>
        <strain evidence="4">CGMCC 4.7272</strain>
    </source>
</reference>
<reference evidence="4" key="2">
    <citation type="submission" date="2020-09" db="EMBL/GenBank/DDBJ databases">
        <authorList>
            <person name="Sun Q."/>
            <person name="Zhou Y."/>
        </authorList>
    </citation>
    <scope>NUCLEOTIDE SEQUENCE</scope>
    <source>
        <strain evidence="4">CGMCC 4.7272</strain>
    </source>
</reference>
<dbReference type="SMART" id="SM01012">
    <property type="entry name" value="ANTAR"/>
    <property type="match status" value="1"/>
</dbReference>
<dbReference type="Gene3D" id="1.10.10.10">
    <property type="entry name" value="Winged helix-like DNA-binding domain superfamily/Winged helix DNA-binding domain"/>
    <property type="match status" value="1"/>
</dbReference>
<organism evidence="4 5">
    <name type="scientific">Streptomyces lacrimifluminis</name>
    <dbReference type="NCBI Taxonomy" id="1500077"/>
    <lineage>
        <taxon>Bacteria</taxon>
        <taxon>Bacillati</taxon>
        <taxon>Actinomycetota</taxon>
        <taxon>Actinomycetes</taxon>
        <taxon>Kitasatosporales</taxon>
        <taxon>Streptomycetaceae</taxon>
        <taxon>Streptomyces</taxon>
    </lineage>
</organism>
<dbReference type="InterPro" id="IPR036513">
    <property type="entry name" value="STAS_dom_sf"/>
</dbReference>
<evidence type="ECO:0000256" key="1">
    <source>
        <dbReference type="SAM" id="MobiDB-lite"/>
    </source>
</evidence>
<evidence type="ECO:0008006" key="6">
    <source>
        <dbReference type="Google" id="ProtNLM"/>
    </source>
</evidence>
<keyword evidence="5" id="KW-1185">Reference proteome</keyword>
<accession>A0A917KFL9</accession>
<feature type="domain" description="ANTAR" evidence="3">
    <location>
        <begin position="170"/>
        <end position="231"/>
    </location>
</feature>
<dbReference type="InterPro" id="IPR002645">
    <property type="entry name" value="STAS_dom"/>
</dbReference>
<dbReference type="InterPro" id="IPR036388">
    <property type="entry name" value="WH-like_DNA-bd_sf"/>
</dbReference>
<dbReference type="PROSITE" id="PS50921">
    <property type="entry name" value="ANTAR"/>
    <property type="match status" value="1"/>
</dbReference>
<sequence length="262" mass="28154">MARTPDGTSGSQTRGEYMSVAPASPLPSPGANGPLTIRTEMWGNAAVLSPSGEIVHGCTTMLDPVLSKLPDTTDGLILDMTEVTFMDSAGLQFLERLEDFRAVSGIPLWSVNWNGQPRRVLEITGLAVPATASDPGDSTAWLPPDVRQLLTLLRSDQGLSAVAAERAEQVRRLQAKVEQLQQAIESRPVIDQARGILMAVEACTAEQAWEALRDASQHTNTKLRDVAEAIVTVSTGGPPPPEPVRTALRNAVRRQHARDQAP</sequence>
<dbReference type="Pfam" id="PF01740">
    <property type="entry name" value="STAS"/>
    <property type="match status" value="1"/>
</dbReference>
<dbReference type="AlphaFoldDB" id="A0A917KFL9"/>
<evidence type="ECO:0000259" key="2">
    <source>
        <dbReference type="PROSITE" id="PS50801"/>
    </source>
</evidence>
<feature type="compositionally biased region" description="Polar residues" evidence="1">
    <location>
        <begin position="1"/>
        <end position="14"/>
    </location>
</feature>
<protein>
    <recommendedName>
        <fullName evidence="6">ANTAR domain-containing protein</fullName>
    </recommendedName>
</protein>
<feature type="domain" description="STAS" evidence="2">
    <location>
        <begin position="35"/>
        <end position="126"/>
    </location>
</feature>
<dbReference type="InterPro" id="IPR011006">
    <property type="entry name" value="CheY-like_superfamily"/>
</dbReference>
<evidence type="ECO:0000313" key="5">
    <source>
        <dbReference type="Proteomes" id="UP000625682"/>
    </source>
</evidence>
<dbReference type="Gene3D" id="3.30.750.24">
    <property type="entry name" value="STAS domain"/>
    <property type="match status" value="1"/>
</dbReference>
<dbReference type="SUPFAM" id="SSF52091">
    <property type="entry name" value="SpoIIaa-like"/>
    <property type="match status" value="1"/>
</dbReference>
<comment type="caution">
    <text evidence="4">The sequence shown here is derived from an EMBL/GenBank/DDBJ whole genome shotgun (WGS) entry which is preliminary data.</text>
</comment>
<feature type="region of interest" description="Disordered" evidence="1">
    <location>
        <begin position="1"/>
        <end position="34"/>
    </location>
</feature>
<dbReference type="Pfam" id="PF03861">
    <property type="entry name" value="ANTAR"/>
    <property type="match status" value="1"/>
</dbReference>
<proteinExistence type="predicted"/>
<name>A0A917KFL9_9ACTN</name>
<dbReference type="InterPro" id="IPR005561">
    <property type="entry name" value="ANTAR"/>
</dbReference>
<dbReference type="PROSITE" id="PS50801">
    <property type="entry name" value="STAS"/>
    <property type="match status" value="1"/>
</dbReference>
<dbReference type="GO" id="GO:0003723">
    <property type="term" value="F:RNA binding"/>
    <property type="evidence" value="ECO:0007669"/>
    <property type="project" value="InterPro"/>
</dbReference>
<dbReference type="CDD" id="cd07043">
    <property type="entry name" value="STAS_anti-anti-sigma_factors"/>
    <property type="match status" value="1"/>
</dbReference>
<evidence type="ECO:0000313" key="4">
    <source>
        <dbReference type="EMBL" id="GGJ10162.1"/>
    </source>
</evidence>
<dbReference type="SUPFAM" id="SSF52172">
    <property type="entry name" value="CheY-like"/>
    <property type="match status" value="1"/>
</dbReference>
<gene>
    <name evidence="4" type="ORF">GCM10012282_03430</name>
</gene>
<dbReference type="Proteomes" id="UP000625682">
    <property type="component" value="Unassembled WGS sequence"/>
</dbReference>